<evidence type="ECO:0000313" key="2">
    <source>
        <dbReference type="Proteomes" id="UP000324897"/>
    </source>
</evidence>
<name>A0A5J9TM38_9POAL</name>
<dbReference type="EMBL" id="RWGY01000039">
    <property type="protein sequence ID" value="TVU12365.1"/>
    <property type="molecule type" value="Genomic_DNA"/>
</dbReference>
<organism evidence="1 2">
    <name type="scientific">Eragrostis curvula</name>
    <name type="common">weeping love grass</name>
    <dbReference type="NCBI Taxonomy" id="38414"/>
    <lineage>
        <taxon>Eukaryota</taxon>
        <taxon>Viridiplantae</taxon>
        <taxon>Streptophyta</taxon>
        <taxon>Embryophyta</taxon>
        <taxon>Tracheophyta</taxon>
        <taxon>Spermatophyta</taxon>
        <taxon>Magnoliopsida</taxon>
        <taxon>Liliopsida</taxon>
        <taxon>Poales</taxon>
        <taxon>Poaceae</taxon>
        <taxon>PACMAD clade</taxon>
        <taxon>Chloridoideae</taxon>
        <taxon>Eragrostideae</taxon>
        <taxon>Eragrostidinae</taxon>
        <taxon>Eragrostis</taxon>
    </lineage>
</organism>
<gene>
    <name evidence="1" type="ORF">EJB05_46006</name>
</gene>
<dbReference type="Proteomes" id="UP000324897">
    <property type="component" value="Chromosome 3"/>
</dbReference>
<dbReference type="Gramene" id="TVU12365">
    <property type="protein sequence ID" value="TVU12365"/>
    <property type="gene ID" value="EJB05_46006"/>
</dbReference>
<proteinExistence type="predicted"/>
<protein>
    <submittedName>
        <fullName evidence="1">Uncharacterized protein</fullName>
    </submittedName>
</protein>
<accession>A0A5J9TM38</accession>
<sequence>MSMLIDCGKKPPHGFQCPPLHAAATAATTTTKKAGRHLKLGVASLAGVCCLPQIHSSAYEARILAIN</sequence>
<feature type="non-terminal residue" evidence="1">
    <location>
        <position position="1"/>
    </location>
</feature>
<dbReference type="AlphaFoldDB" id="A0A5J9TM38"/>
<comment type="caution">
    <text evidence="1">The sequence shown here is derived from an EMBL/GenBank/DDBJ whole genome shotgun (WGS) entry which is preliminary data.</text>
</comment>
<keyword evidence="2" id="KW-1185">Reference proteome</keyword>
<evidence type="ECO:0000313" key="1">
    <source>
        <dbReference type="EMBL" id="TVU12365.1"/>
    </source>
</evidence>
<reference evidence="1 2" key="1">
    <citation type="journal article" date="2019" name="Sci. Rep.">
        <title>A high-quality genome of Eragrostis curvula grass provides insights into Poaceae evolution and supports new strategies to enhance forage quality.</title>
        <authorList>
            <person name="Carballo J."/>
            <person name="Santos B.A.C.M."/>
            <person name="Zappacosta D."/>
            <person name="Garbus I."/>
            <person name="Selva J.P."/>
            <person name="Gallo C.A."/>
            <person name="Diaz A."/>
            <person name="Albertini E."/>
            <person name="Caccamo M."/>
            <person name="Echenique V."/>
        </authorList>
    </citation>
    <scope>NUCLEOTIDE SEQUENCE [LARGE SCALE GENOMIC DNA]</scope>
    <source>
        <strain evidence="2">cv. Victoria</strain>
        <tissue evidence="1">Leaf</tissue>
    </source>
</reference>